<sequence length="473" mass="51973">MLRMRIIGYVRLSRASREESTSVVRQREIIAKTCAARDFELVDIVEDVDVSATKTRLERPGLSEVRERIKSGEADAVMVWRLDRIARSVVDFGVLLDDGLDIVSATEPLDTASPMGRAMAEVLQVFARLEAKTIGVRISASQEHLRRVGRFPGGVIPYGYRAVPHPDGVGRALEPHPEEAAIVRRMADEVLAGSSVYAVTTGLNRDGIRPRRASEWTATSVQRILRSNTVLGRVKVRGELLRDDATGLPLQVWEPLLSVGEVERLRAITDWSPTPGRSEATKEGQRRKATRLLSGLIFCPGCGYPLIAKSRKSSTGAPLYACGARSRGRVCPGGVAIECERIEEEVARQFLRVVGRLRVVEPRVSVREVAGLAAVEEALRATTDALRAPDADLPVLFERLTKLRAERDRLAALPEEPVVEMTESGRTFSEAWAEADTAARRSLLANSGAVISIAKAPQRGKWSPERVRVDFHG</sequence>
<evidence type="ECO:0000259" key="3">
    <source>
        <dbReference type="PROSITE" id="PS51736"/>
    </source>
</evidence>
<dbReference type="KEGG" id="vg:77954414"/>
<dbReference type="Gene3D" id="3.40.50.1390">
    <property type="entry name" value="Resolvase, N-terminal catalytic domain"/>
    <property type="match status" value="1"/>
</dbReference>
<name>A0A7G8LH26_9CAUD</name>
<dbReference type="GO" id="GO:0003677">
    <property type="term" value="F:DNA binding"/>
    <property type="evidence" value="ECO:0007669"/>
    <property type="project" value="UniProtKB-KW"/>
</dbReference>
<feature type="domain" description="Recombinase" evidence="4">
    <location>
        <begin position="157"/>
        <end position="275"/>
    </location>
</feature>
<dbReference type="GeneID" id="77954414"/>
<evidence type="ECO:0000256" key="1">
    <source>
        <dbReference type="ARBA" id="ARBA00023125"/>
    </source>
</evidence>
<keyword evidence="2" id="KW-0233">DNA recombination</keyword>
<protein>
    <submittedName>
        <fullName evidence="5">Serine integrase</fullName>
    </submittedName>
</protein>
<dbReference type="RefSeq" id="YP_010678026.1">
    <property type="nucleotide sequence ID" value="NC_071029.1"/>
</dbReference>
<dbReference type="PROSITE" id="PS51736">
    <property type="entry name" value="RECOMBINASES_3"/>
    <property type="match status" value="1"/>
</dbReference>
<proteinExistence type="predicted"/>
<dbReference type="Pfam" id="PF00239">
    <property type="entry name" value="Resolvase"/>
    <property type="match status" value="1"/>
</dbReference>
<gene>
    <name evidence="5" type="primary">48</name>
    <name evidence="5" type="ORF">SEA_ELEZI_48</name>
</gene>
<dbReference type="InterPro" id="IPR036162">
    <property type="entry name" value="Resolvase-like_N_sf"/>
</dbReference>
<dbReference type="InterPro" id="IPR050639">
    <property type="entry name" value="SSR_resolvase"/>
</dbReference>
<dbReference type="PANTHER" id="PTHR30461">
    <property type="entry name" value="DNA-INVERTASE FROM LAMBDOID PROPHAGE"/>
    <property type="match status" value="1"/>
</dbReference>
<organism evidence="5 6">
    <name type="scientific">Arthrobacter phage Elezi</name>
    <dbReference type="NCBI Taxonomy" id="2762410"/>
    <lineage>
        <taxon>Viruses</taxon>
        <taxon>Duplodnaviria</taxon>
        <taxon>Heunggongvirae</taxon>
        <taxon>Uroviricota</taxon>
        <taxon>Caudoviricetes</taxon>
        <taxon>Casidaviridae</taxon>
        <taxon>Yangvirus</taxon>
        <taxon>Yangvirus elezi</taxon>
    </lineage>
</organism>
<dbReference type="SMART" id="SM00857">
    <property type="entry name" value="Resolvase"/>
    <property type="match status" value="1"/>
</dbReference>
<dbReference type="Pfam" id="PF07508">
    <property type="entry name" value="Recombinase"/>
    <property type="match status" value="1"/>
</dbReference>
<accession>A0A7G8LH26</accession>
<dbReference type="CDD" id="cd00338">
    <property type="entry name" value="Ser_Recombinase"/>
    <property type="match status" value="1"/>
</dbReference>
<feature type="domain" description="Resolvase/invertase-type recombinase catalytic" evidence="3">
    <location>
        <begin position="5"/>
        <end position="149"/>
    </location>
</feature>
<dbReference type="EMBL" id="MT639653">
    <property type="protein sequence ID" value="QNJ56548.1"/>
    <property type="molecule type" value="Genomic_DNA"/>
</dbReference>
<keyword evidence="1" id="KW-0238">DNA-binding</keyword>
<dbReference type="InterPro" id="IPR006119">
    <property type="entry name" value="Resolv_N"/>
</dbReference>
<dbReference type="GO" id="GO:0000150">
    <property type="term" value="F:DNA strand exchange activity"/>
    <property type="evidence" value="ECO:0007669"/>
    <property type="project" value="InterPro"/>
</dbReference>
<evidence type="ECO:0000259" key="4">
    <source>
        <dbReference type="PROSITE" id="PS51737"/>
    </source>
</evidence>
<dbReference type="PANTHER" id="PTHR30461:SF2">
    <property type="entry name" value="SERINE RECOMBINASE PINE-RELATED"/>
    <property type="match status" value="1"/>
</dbReference>
<dbReference type="InterPro" id="IPR025827">
    <property type="entry name" value="Zn_ribbon_recom_dom"/>
</dbReference>
<keyword evidence="6" id="KW-1185">Reference proteome</keyword>
<reference evidence="6" key="1">
    <citation type="submission" date="2020-06" db="EMBL/GenBank/DDBJ databases">
        <authorList>
            <person name="Elezi E."/>
            <person name="DeCiucis M.A."/>
            <person name="Improta C.A."/>
            <person name="Lewis D."/>
            <person name="Lynch B.R."/>
            <person name="Myers T.S."/>
            <person name="Rokas S."/>
            <person name="Vargas L.D."/>
            <person name="Edgington N.P."/>
            <person name="Garlena R.A."/>
            <person name="Russell D.A."/>
            <person name="Pope W.H."/>
            <person name="Jacobs-Sera D."/>
            <person name="Hatfull G.F."/>
        </authorList>
    </citation>
    <scope>NUCLEOTIDE SEQUENCE [LARGE SCALE GENOMIC DNA]</scope>
</reference>
<dbReference type="InterPro" id="IPR038109">
    <property type="entry name" value="DNA_bind_recomb_sf"/>
</dbReference>
<dbReference type="InterPro" id="IPR011109">
    <property type="entry name" value="DNA_bind_recombinase_dom"/>
</dbReference>
<evidence type="ECO:0000313" key="6">
    <source>
        <dbReference type="Proteomes" id="UP000515978"/>
    </source>
</evidence>
<evidence type="ECO:0000256" key="2">
    <source>
        <dbReference type="ARBA" id="ARBA00023172"/>
    </source>
</evidence>
<dbReference type="Gene3D" id="3.90.1750.20">
    <property type="entry name" value="Putative Large Serine Recombinase, Chain B, Domain 2"/>
    <property type="match status" value="1"/>
</dbReference>
<dbReference type="Proteomes" id="UP000515978">
    <property type="component" value="Genome"/>
</dbReference>
<dbReference type="Pfam" id="PF13408">
    <property type="entry name" value="Zn_ribbon_recom"/>
    <property type="match status" value="1"/>
</dbReference>
<dbReference type="PROSITE" id="PS51737">
    <property type="entry name" value="RECOMBINASE_DNA_BIND"/>
    <property type="match status" value="1"/>
</dbReference>
<evidence type="ECO:0000313" key="5">
    <source>
        <dbReference type="EMBL" id="QNJ56548.1"/>
    </source>
</evidence>
<dbReference type="SUPFAM" id="SSF53041">
    <property type="entry name" value="Resolvase-like"/>
    <property type="match status" value="1"/>
</dbReference>